<gene>
    <name evidence="3" type="ORF">ENJ10_07270</name>
</gene>
<dbReference type="Pfam" id="PF01497">
    <property type="entry name" value="Peripla_BP_2"/>
    <property type="match status" value="1"/>
</dbReference>
<feature type="non-terminal residue" evidence="3">
    <location>
        <position position="118"/>
    </location>
</feature>
<accession>A0A7V1PVB9</accession>
<dbReference type="Gene3D" id="3.40.50.1980">
    <property type="entry name" value="Nitrogenase molybdenum iron protein domain"/>
    <property type="match status" value="1"/>
</dbReference>
<dbReference type="Proteomes" id="UP000886005">
    <property type="component" value="Unassembled WGS sequence"/>
</dbReference>
<keyword evidence="1" id="KW-0732">Signal</keyword>
<evidence type="ECO:0000256" key="1">
    <source>
        <dbReference type="ARBA" id="ARBA00022729"/>
    </source>
</evidence>
<reference evidence="3" key="1">
    <citation type="journal article" date="2020" name="mSystems">
        <title>Genome- and Community-Level Interaction Insights into Carbon Utilization and Element Cycling Functions of Hydrothermarchaeota in Hydrothermal Sediment.</title>
        <authorList>
            <person name="Zhou Z."/>
            <person name="Liu Y."/>
            <person name="Xu W."/>
            <person name="Pan J."/>
            <person name="Luo Z.H."/>
            <person name="Li M."/>
        </authorList>
    </citation>
    <scope>NUCLEOTIDE SEQUENCE [LARGE SCALE GENOMIC DNA]</scope>
    <source>
        <strain evidence="3">HyVt-456</strain>
    </source>
</reference>
<dbReference type="InterPro" id="IPR054828">
    <property type="entry name" value="Vit_B12_bind_prot"/>
</dbReference>
<proteinExistence type="predicted"/>
<feature type="domain" description="Fe/B12 periplasmic-binding" evidence="2">
    <location>
        <begin position="33"/>
        <end position="118"/>
    </location>
</feature>
<comment type="caution">
    <text evidence="3">The sequence shown here is derived from an EMBL/GenBank/DDBJ whole genome shotgun (WGS) entry which is preliminary data.</text>
</comment>
<dbReference type="SUPFAM" id="SSF53807">
    <property type="entry name" value="Helical backbone' metal receptor"/>
    <property type="match status" value="1"/>
</dbReference>
<sequence length="118" mass="13022">MKRSYPFFILGLILLLSGCGQRQTAKNISQPRRIITLAPSTTEIAFALGLGDRIVGVSDYARYPAEALTKQHVGGLLNPNLEIISALKPDMILATASFRRGEDNFRKLGLPVHYLPEK</sequence>
<dbReference type="InterPro" id="IPR050902">
    <property type="entry name" value="ABC_Transporter_SBP"/>
</dbReference>
<dbReference type="PANTHER" id="PTHR30535">
    <property type="entry name" value="VITAMIN B12-BINDING PROTEIN"/>
    <property type="match status" value="1"/>
</dbReference>
<dbReference type="EMBL" id="DRLD01000202">
    <property type="protein sequence ID" value="HED10472.1"/>
    <property type="molecule type" value="Genomic_DNA"/>
</dbReference>
<dbReference type="InterPro" id="IPR002491">
    <property type="entry name" value="ABC_transptr_periplasmic_BD"/>
</dbReference>
<dbReference type="AlphaFoldDB" id="A0A7V1PVB9"/>
<organism evidence="3">
    <name type="scientific">Caldithrix abyssi</name>
    <dbReference type="NCBI Taxonomy" id="187145"/>
    <lineage>
        <taxon>Bacteria</taxon>
        <taxon>Pseudomonadati</taxon>
        <taxon>Calditrichota</taxon>
        <taxon>Calditrichia</taxon>
        <taxon>Calditrichales</taxon>
        <taxon>Calditrichaceae</taxon>
        <taxon>Caldithrix</taxon>
    </lineage>
</organism>
<dbReference type="PANTHER" id="PTHR30535:SF34">
    <property type="entry name" value="MOLYBDATE-BINDING PROTEIN MOLA"/>
    <property type="match status" value="1"/>
</dbReference>
<evidence type="ECO:0000259" key="2">
    <source>
        <dbReference type="PROSITE" id="PS50983"/>
    </source>
</evidence>
<dbReference type="GO" id="GO:0071281">
    <property type="term" value="P:cellular response to iron ion"/>
    <property type="evidence" value="ECO:0007669"/>
    <property type="project" value="TreeGrafter"/>
</dbReference>
<dbReference type="NCBIfam" id="NF038402">
    <property type="entry name" value="TroA_like"/>
    <property type="match status" value="1"/>
</dbReference>
<dbReference type="PROSITE" id="PS51257">
    <property type="entry name" value="PROKAR_LIPOPROTEIN"/>
    <property type="match status" value="1"/>
</dbReference>
<name>A0A7V1PVB9_CALAY</name>
<dbReference type="PROSITE" id="PS50983">
    <property type="entry name" value="FE_B12_PBP"/>
    <property type="match status" value="1"/>
</dbReference>
<evidence type="ECO:0000313" key="3">
    <source>
        <dbReference type="EMBL" id="HED10472.1"/>
    </source>
</evidence>
<protein>
    <recommendedName>
        <fullName evidence="2">Fe/B12 periplasmic-binding domain-containing protein</fullName>
    </recommendedName>
</protein>